<dbReference type="SFLD" id="SFLDS00005">
    <property type="entry name" value="Isoprenoid_Synthase_Type_I"/>
    <property type="match status" value="1"/>
</dbReference>
<dbReference type="InterPro" id="IPR033749">
    <property type="entry name" value="Polyprenyl_synt_CS"/>
</dbReference>
<comment type="similarity">
    <text evidence="2 7">Belongs to the FPP/GGPP synthase family.</text>
</comment>
<evidence type="ECO:0000313" key="8">
    <source>
        <dbReference type="EMBL" id="KLD64843.1"/>
    </source>
</evidence>
<evidence type="ECO:0000256" key="6">
    <source>
        <dbReference type="ARBA" id="ARBA00023229"/>
    </source>
</evidence>
<keyword evidence="5" id="KW-0460">Magnesium</keyword>
<dbReference type="PROSITE" id="PS00444">
    <property type="entry name" value="POLYPRENYL_SYNTHASE_2"/>
    <property type="match status" value="1"/>
</dbReference>
<dbReference type="PROSITE" id="PS00723">
    <property type="entry name" value="POLYPRENYL_SYNTHASE_1"/>
    <property type="match status" value="1"/>
</dbReference>
<dbReference type="InterPro" id="IPR000092">
    <property type="entry name" value="Polyprenyl_synt"/>
</dbReference>
<keyword evidence="4" id="KW-0479">Metal-binding</keyword>
<dbReference type="AlphaFoldDB" id="A0A0G9H5J2"/>
<evidence type="ECO:0000256" key="7">
    <source>
        <dbReference type="RuleBase" id="RU004466"/>
    </source>
</evidence>
<dbReference type="PANTHER" id="PTHR43281:SF1">
    <property type="entry name" value="FARNESYL DIPHOSPHATE SYNTHASE"/>
    <property type="match status" value="1"/>
</dbReference>
<dbReference type="InterPro" id="IPR053378">
    <property type="entry name" value="Prenyl_diphosphate_synthase"/>
</dbReference>
<accession>A0A0G9H5J2</accession>
<keyword evidence="3 7" id="KW-0808">Transferase</keyword>
<dbReference type="GO" id="GO:0005737">
    <property type="term" value="C:cytoplasm"/>
    <property type="evidence" value="ECO:0007669"/>
    <property type="project" value="UniProtKB-ARBA"/>
</dbReference>
<protein>
    <submittedName>
        <fullName evidence="8">Geranyl transferase</fullName>
    </submittedName>
</protein>
<dbReference type="EMBL" id="JPLA01000013">
    <property type="protein sequence ID" value="KLD64843.1"/>
    <property type="molecule type" value="Genomic_DNA"/>
</dbReference>
<dbReference type="RefSeq" id="WP_046970828.1">
    <property type="nucleotide sequence ID" value="NZ_JPLA01000013.1"/>
</dbReference>
<dbReference type="InterPro" id="IPR008949">
    <property type="entry name" value="Isoprenoid_synthase_dom_sf"/>
</dbReference>
<proteinExistence type="inferred from homology"/>
<dbReference type="GO" id="GO:0008654">
    <property type="term" value="P:phospholipid biosynthetic process"/>
    <property type="evidence" value="ECO:0007669"/>
    <property type="project" value="UniProtKB-ARBA"/>
</dbReference>
<dbReference type="CDD" id="cd00685">
    <property type="entry name" value="Trans_IPPS_HT"/>
    <property type="match status" value="1"/>
</dbReference>
<evidence type="ECO:0000256" key="1">
    <source>
        <dbReference type="ARBA" id="ARBA00001946"/>
    </source>
</evidence>
<dbReference type="OrthoDB" id="9805316at2"/>
<evidence type="ECO:0000256" key="5">
    <source>
        <dbReference type="ARBA" id="ARBA00022842"/>
    </source>
</evidence>
<dbReference type="Gene3D" id="1.10.600.10">
    <property type="entry name" value="Farnesyl Diphosphate Synthase"/>
    <property type="match status" value="1"/>
</dbReference>
<dbReference type="FunFam" id="1.10.600.10:FF:000001">
    <property type="entry name" value="Geranylgeranyl diphosphate synthase"/>
    <property type="match status" value="1"/>
</dbReference>
<dbReference type="GO" id="GO:0046872">
    <property type="term" value="F:metal ion binding"/>
    <property type="evidence" value="ECO:0007669"/>
    <property type="project" value="UniProtKB-KW"/>
</dbReference>
<comment type="caution">
    <text evidence="8">The sequence shown here is derived from an EMBL/GenBank/DDBJ whole genome shotgun (WGS) entry which is preliminary data.</text>
</comment>
<evidence type="ECO:0000256" key="4">
    <source>
        <dbReference type="ARBA" id="ARBA00022723"/>
    </source>
</evidence>
<dbReference type="GO" id="GO:0016114">
    <property type="term" value="P:terpenoid biosynthetic process"/>
    <property type="evidence" value="ECO:0007669"/>
    <property type="project" value="UniProtKB-ARBA"/>
</dbReference>
<dbReference type="SFLD" id="SFLDG01017">
    <property type="entry name" value="Polyprenyl_Transferase_Like"/>
    <property type="match status" value="1"/>
</dbReference>
<organism evidence="8 9">
    <name type="scientific">Dyella japonica DSM 16301</name>
    <dbReference type="NCBI Taxonomy" id="1440762"/>
    <lineage>
        <taxon>Bacteria</taxon>
        <taxon>Pseudomonadati</taxon>
        <taxon>Pseudomonadota</taxon>
        <taxon>Gammaproteobacteria</taxon>
        <taxon>Lysobacterales</taxon>
        <taxon>Rhodanobacteraceae</taxon>
        <taxon>Dyella</taxon>
    </lineage>
</organism>
<dbReference type="SUPFAM" id="SSF48576">
    <property type="entry name" value="Terpenoid synthases"/>
    <property type="match status" value="1"/>
</dbReference>
<dbReference type="PATRIC" id="fig|1440762.4.peg.406"/>
<dbReference type="NCBIfam" id="NF045485">
    <property type="entry name" value="FPPsyn"/>
    <property type="match status" value="1"/>
</dbReference>
<dbReference type="Proteomes" id="UP000035481">
    <property type="component" value="Unassembled WGS sequence"/>
</dbReference>
<name>A0A0G9H5J2_9GAMM</name>
<dbReference type="STRING" id="1440762.Y882_05310"/>
<evidence type="ECO:0000256" key="2">
    <source>
        <dbReference type="ARBA" id="ARBA00006706"/>
    </source>
</evidence>
<dbReference type="PANTHER" id="PTHR43281">
    <property type="entry name" value="FARNESYL DIPHOSPHATE SYNTHASE"/>
    <property type="match status" value="1"/>
</dbReference>
<gene>
    <name evidence="8" type="ORF">Y882_05310</name>
</gene>
<keyword evidence="6" id="KW-0414">Isoprene biosynthesis</keyword>
<evidence type="ECO:0000256" key="3">
    <source>
        <dbReference type="ARBA" id="ARBA00022679"/>
    </source>
</evidence>
<dbReference type="Pfam" id="PF00348">
    <property type="entry name" value="polyprenyl_synt"/>
    <property type="match status" value="1"/>
</dbReference>
<dbReference type="GO" id="GO:0004659">
    <property type="term" value="F:prenyltransferase activity"/>
    <property type="evidence" value="ECO:0007669"/>
    <property type="project" value="InterPro"/>
</dbReference>
<evidence type="ECO:0000313" key="9">
    <source>
        <dbReference type="Proteomes" id="UP000035481"/>
    </source>
</evidence>
<comment type="cofactor">
    <cofactor evidence="1">
        <name>Mg(2+)</name>
        <dbReference type="ChEBI" id="CHEBI:18420"/>
    </cofactor>
</comment>
<sequence length="288" mass="30478">MPRIVQRTEQALERYLPAADIEPATLHEAMRYATLGGGKRLRALLCHAAGELVGAELDTLDGAASAIEMIHAYSLVHDDLPAMDNDLLRRGLPTVHVRYGEAMAILVGDGLQAQAFAVIGELPATAAQKVALLKELASASSSQGMVGGQAIDLASVGLVLAREQLERMHRLKTGAVLRASIFMGAHAGPSTMSPELHAALDQYQRAVGLAFQVVDDILDVTTDAATLGKTPGKDAQDNKPTYVSLLGLDASRALAEELGERARIALLPLGERAAHLLGLADAVVHRIR</sequence>
<reference evidence="8 9" key="1">
    <citation type="journal article" date="2015" name="Antonie Van Leeuwenhoek">
        <title>A phylogenomic and molecular marker based taxonomic framework for the order Xanthomonadales: proposal to transfer the families Algiphilaceae and Solimonadaceae to the order Nevskiales ord. nov. and to create a new family within the order Xanthomonadales, the family Rhodanobacteraceae fam. nov., containing the genus Rhodanobacter and its closest relatives.</title>
        <authorList>
            <person name="Naushad S."/>
            <person name="Adeolu M."/>
            <person name="Wong S."/>
            <person name="Sohail M."/>
            <person name="Schellhorn H.E."/>
            <person name="Gupta R.S."/>
        </authorList>
    </citation>
    <scope>NUCLEOTIDE SEQUENCE [LARGE SCALE GENOMIC DNA]</scope>
    <source>
        <strain evidence="8 9">DSM 16301</strain>
    </source>
</reference>